<feature type="transmembrane region" description="Helical" evidence="1">
    <location>
        <begin position="93"/>
        <end position="113"/>
    </location>
</feature>
<reference evidence="2 3" key="1">
    <citation type="submission" date="2020-04" db="EMBL/GenBank/DDBJ databases">
        <title>Genome-Wide Identification of 5-Methylcytosine Sites in Bacterial Genomes By High-Throughput Sequencing of MspJI Restriction Fragments.</title>
        <authorList>
            <person name="Wu V."/>
        </authorList>
    </citation>
    <scope>NUCLEOTIDE SEQUENCE [LARGE SCALE GENOMIC DNA]</scope>
    <source>
        <strain evidence="2 3">S2</strain>
    </source>
</reference>
<organism evidence="2 3">
    <name type="scientific">Priestia megaterium</name>
    <name type="common">Bacillus megaterium</name>
    <dbReference type="NCBI Taxonomy" id="1404"/>
    <lineage>
        <taxon>Bacteria</taxon>
        <taxon>Bacillati</taxon>
        <taxon>Bacillota</taxon>
        <taxon>Bacilli</taxon>
        <taxon>Bacillales</taxon>
        <taxon>Bacillaceae</taxon>
        <taxon>Priestia</taxon>
    </lineage>
</organism>
<dbReference type="Proteomes" id="UP000501868">
    <property type="component" value="Chromosome"/>
</dbReference>
<evidence type="ECO:0000256" key="1">
    <source>
        <dbReference type="SAM" id="Phobius"/>
    </source>
</evidence>
<name>A0A6H1P5I8_PRIMG</name>
<evidence type="ECO:0000313" key="3">
    <source>
        <dbReference type="Proteomes" id="UP000501868"/>
    </source>
</evidence>
<proteinExistence type="predicted"/>
<reference evidence="2 3" key="2">
    <citation type="submission" date="2020-04" db="EMBL/GenBank/DDBJ databases">
        <authorList>
            <person name="Fomenkov A."/>
            <person name="Anton B.P."/>
            <person name="Roberts R.J."/>
        </authorList>
    </citation>
    <scope>NUCLEOTIDE SEQUENCE [LARGE SCALE GENOMIC DNA]</scope>
    <source>
        <strain evidence="2 3">S2</strain>
    </source>
</reference>
<sequence>MIGLLIAIITFNYFAFKKNKILSANQIVHIWSFTVSFQVLFDVFIEFKYHGYWYFDREIDWAGLIPHIFLVPAVNMIFLNWFPHKSKVIKQIFFIIIFVVAILIYEAITLLPPPWGFFHYGWWKLWHAAILDPFLLLILLGYYKWICKLEKDACKSPKT</sequence>
<accession>A0A6H1P5I8</accession>
<feature type="transmembrane region" description="Helical" evidence="1">
    <location>
        <begin position="61"/>
        <end position="81"/>
    </location>
</feature>
<evidence type="ECO:0000313" key="2">
    <source>
        <dbReference type="EMBL" id="QIZ08826.1"/>
    </source>
</evidence>
<gene>
    <name evidence="2" type="ORF">HFZ78_20710</name>
</gene>
<feature type="transmembrane region" description="Helical" evidence="1">
    <location>
        <begin position="125"/>
        <end position="143"/>
    </location>
</feature>
<keyword evidence="1" id="KW-1133">Transmembrane helix</keyword>
<keyword evidence="1" id="KW-0812">Transmembrane</keyword>
<feature type="transmembrane region" description="Helical" evidence="1">
    <location>
        <begin position="21"/>
        <end position="41"/>
    </location>
</feature>
<dbReference type="EMBL" id="CP051128">
    <property type="protein sequence ID" value="QIZ08826.1"/>
    <property type="molecule type" value="Genomic_DNA"/>
</dbReference>
<keyword evidence="1" id="KW-0472">Membrane</keyword>
<dbReference type="AlphaFoldDB" id="A0A6H1P5I8"/>
<protein>
    <submittedName>
        <fullName evidence="2">Uncharacterized protein</fullName>
    </submittedName>
</protein>